<dbReference type="AlphaFoldDB" id="A0A9X0MK13"/>
<proteinExistence type="predicted"/>
<protein>
    <submittedName>
        <fullName evidence="1">Uncharacterized protein</fullName>
    </submittedName>
</protein>
<sequence>MITYTQDFEVMKEKATEEVLKSLSYMEHSILYLKNDIPIAYGEATFEADGSVYIEYIECIEKRKGHGREIINHLKNQENITEIRGEAIPDAVRFWYQVGVKFNKSAFEYFIEEDELEEGFLIPFSLKCS</sequence>
<name>A0A9X0MK13_BACCE</name>
<evidence type="ECO:0000313" key="2">
    <source>
        <dbReference type="Proteomes" id="UP000075476"/>
    </source>
</evidence>
<dbReference type="EMBL" id="LOMO01000001">
    <property type="protein sequence ID" value="KXY51224.1"/>
    <property type="molecule type" value="Genomic_DNA"/>
</dbReference>
<evidence type="ECO:0000313" key="1">
    <source>
        <dbReference type="EMBL" id="KXY51224.1"/>
    </source>
</evidence>
<dbReference type="RefSeq" id="WP_061662561.1">
    <property type="nucleotide sequence ID" value="NZ_LOMO01000001.1"/>
</dbReference>
<dbReference type="Proteomes" id="UP000075476">
    <property type="component" value="Unassembled WGS sequence"/>
</dbReference>
<reference evidence="1 2" key="1">
    <citation type="submission" date="2015-12" db="EMBL/GenBank/DDBJ databases">
        <title>Bacillus cereus Group isolate.</title>
        <authorList>
            <person name="Kovac J."/>
        </authorList>
    </citation>
    <scope>NUCLEOTIDE SEQUENCE [LARGE SCALE GENOMIC DNA]</scope>
    <source>
        <strain evidence="1 2">FSL K6-0073</strain>
    </source>
</reference>
<organism evidence="1 2">
    <name type="scientific">Bacillus cereus</name>
    <dbReference type="NCBI Taxonomy" id="1396"/>
    <lineage>
        <taxon>Bacteria</taxon>
        <taxon>Bacillati</taxon>
        <taxon>Bacillota</taxon>
        <taxon>Bacilli</taxon>
        <taxon>Bacillales</taxon>
        <taxon>Bacillaceae</taxon>
        <taxon>Bacillus</taxon>
        <taxon>Bacillus cereus group</taxon>
    </lineage>
</organism>
<accession>A0A9X0MK13</accession>
<comment type="caution">
    <text evidence="1">The sequence shown here is derived from an EMBL/GenBank/DDBJ whole genome shotgun (WGS) entry which is preliminary data.</text>
</comment>
<gene>
    <name evidence="1" type="ORF">AT268_32545</name>
</gene>